<evidence type="ECO:0000313" key="3">
    <source>
        <dbReference type="Proteomes" id="UP000185003"/>
    </source>
</evidence>
<organism evidence="2 3">
    <name type="scientific">Chitinophaga niabensis</name>
    <dbReference type="NCBI Taxonomy" id="536979"/>
    <lineage>
        <taxon>Bacteria</taxon>
        <taxon>Pseudomonadati</taxon>
        <taxon>Bacteroidota</taxon>
        <taxon>Chitinophagia</taxon>
        <taxon>Chitinophagales</taxon>
        <taxon>Chitinophagaceae</taxon>
        <taxon>Chitinophaga</taxon>
    </lineage>
</organism>
<reference evidence="2 3" key="1">
    <citation type="submission" date="2016-11" db="EMBL/GenBank/DDBJ databases">
        <authorList>
            <person name="Jaros S."/>
            <person name="Januszkiewicz K."/>
            <person name="Wedrychowicz H."/>
        </authorList>
    </citation>
    <scope>NUCLEOTIDE SEQUENCE [LARGE SCALE GENOMIC DNA]</scope>
    <source>
        <strain evidence="2 3">DSM 24787</strain>
    </source>
</reference>
<proteinExistence type="predicted"/>
<dbReference type="STRING" id="536979.SAMN04488055_1378"/>
<evidence type="ECO:0008006" key="4">
    <source>
        <dbReference type="Google" id="ProtNLM"/>
    </source>
</evidence>
<sequence length="53" mass="5795">MSSKQDFTRFRLSALFCIGLGLLLGFLMKRVHIGLLIGLALGLLSGAFLSKRN</sequence>
<keyword evidence="3" id="KW-1185">Reference proteome</keyword>
<accession>A0A1N6E812</accession>
<keyword evidence="1" id="KW-1133">Transmembrane helix</keyword>
<protein>
    <recommendedName>
        <fullName evidence="4">Glycine zipper</fullName>
    </recommendedName>
</protein>
<feature type="transmembrane region" description="Helical" evidence="1">
    <location>
        <begin position="12"/>
        <end position="27"/>
    </location>
</feature>
<dbReference type="AlphaFoldDB" id="A0A1N6E812"/>
<dbReference type="EMBL" id="FSRA01000001">
    <property type="protein sequence ID" value="SIN79168.1"/>
    <property type="molecule type" value="Genomic_DNA"/>
</dbReference>
<dbReference type="Proteomes" id="UP000185003">
    <property type="component" value="Unassembled WGS sequence"/>
</dbReference>
<name>A0A1N6E812_9BACT</name>
<gene>
    <name evidence="2" type="ORF">SAMN04488055_1378</name>
</gene>
<keyword evidence="1" id="KW-0472">Membrane</keyword>
<dbReference type="RefSeq" id="WP_343307536.1">
    <property type="nucleotide sequence ID" value="NZ_CP154260.1"/>
</dbReference>
<keyword evidence="1" id="KW-0812">Transmembrane</keyword>
<evidence type="ECO:0000256" key="1">
    <source>
        <dbReference type="SAM" id="Phobius"/>
    </source>
</evidence>
<feature type="transmembrane region" description="Helical" evidence="1">
    <location>
        <begin position="33"/>
        <end position="50"/>
    </location>
</feature>
<evidence type="ECO:0000313" key="2">
    <source>
        <dbReference type="EMBL" id="SIN79168.1"/>
    </source>
</evidence>